<feature type="compositionally biased region" description="Polar residues" evidence="1">
    <location>
        <begin position="175"/>
        <end position="194"/>
    </location>
</feature>
<accession>G0NME1</accession>
<dbReference type="InParanoid" id="G0NME1"/>
<organism evidence="3">
    <name type="scientific">Caenorhabditis brenneri</name>
    <name type="common">Nematode worm</name>
    <dbReference type="NCBI Taxonomy" id="135651"/>
    <lineage>
        <taxon>Eukaryota</taxon>
        <taxon>Metazoa</taxon>
        <taxon>Ecdysozoa</taxon>
        <taxon>Nematoda</taxon>
        <taxon>Chromadorea</taxon>
        <taxon>Rhabditida</taxon>
        <taxon>Rhabditina</taxon>
        <taxon>Rhabditomorpha</taxon>
        <taxon>Rhabditoidea</taxon>
        <taxon>Rhabditidae</taxon>
        <taxon>Peloderinae</taxon>
        <taxon>Caenorhabditis</taxon>
    </lineage>
</organism>
<keyword evidence="3" id="KW-1185">Reference proteome</keyword>
<gene>
    <name evidence="2" type="ORF">CAEBREN_10713</name>
</gene>
<protein>
    <submittedName>
        <fullName evidence="2">Uncharacterized protein</fullName>
    </submittedName>
</protein>
<proteinExistence type="predicted"/>
<feature type="compositionally biased region" description="Low complexity" evidence="1">
    <location>
        <begin position="244"/>
        <end position="261"/>
    </location>
</feature>
<reference evidence="3" key="1">
    <citation type="submission" date="2011-07" db="EMBL/GenBank/DDBJ databases">
        <authorList>
            <consortium name="Caenorhabditis brenneri Sequencing and Analysis Consortium"/>
            <person name="Wilson R.K."/>
        </authorList>
    </citation>
    <scope>NUCLEOTIDE SEQUENCE [LARGE SCALE GENOMIC DNA]</scope>
    <source>
        <strain evidence="3">PB2801</strain>
    </source>
</reference>
<dbReference type="Proteomes" id="UP000008068">
    <property type="component" value="Unassembled WGS sequence"/>
</dbReference>
<evidence type="ECO:0000313" key="2">
    <source>
        <dbReference type="EMBL" id="EGT34072.1"/>
    </source>
</evidence>
<dbReference type="EMBL" id="GL379909">
    <property type="protein sequence ID" value="EGT34072.1"/>
    <property type="molecule type" value="Genomic_DNA"/>
</dbReference>
<feature type="compositionally biased region" description="Basic and acidic residues" evidence="1">
    <location>
        <begin position="430"/>
        <end position="442"/>
    </location>
</feature>
<dbReference type="AlphaFoldDB" id="G0NME1"/>
<feature type="compositionally biased region" description="Low complexity" evidence="1">
    <location>
        <begin position="103"/>
        <end position="120"/>
    </location>
</feature>
<feature type="compositionally biased region" description="Basic and acidic residues" evidence="1">
    <location>
        <begin position="394"/>
        <end position="407"/>
    </location>
</feature>
<feature type="compositionally biased region" description="Polar residues" evidence="1">
    <location>
        <begin position="362"/>
        <end position="393"/>
    </location>
</feature>
<dbReference type="HOGENOM" id="CLU_568878_0_0_1"/>
<evidence type="ECO:0000313" key="3">
    <source>
        <dbReference type="Proteomes" id="UP000008068"/>
    </source>
</evidence>
<feature type="compositionally biased region" description="Acidic residues" evidence="1">
    <location>
        <begin position="309"/>
        <end position="322"/>
    </location>
</feature>
<feature type="compositionally biased region" description="Basic and acidic residues" evidence="1">
    <location>
        <begin position="223"/>
        <end position="239"/>
    </location>
</feature>
<sequence length="480" mass="52536">MKVSQVLEAIDHWRSGNVVEFTETVWCSNETPKQKCDSCWDKPSTSTDTCVNLCLIRTATMMDASGQNNNEQAAGTSGICDKLTEKFKWLKEFFSCRKTNQVGQGTTSPSQQASTASTPQPGAPQNSVRDRPSTPGSPLRNRPNPGRAPVINVIPPEQPPETEKEDEPNQPGPSEDSTQANEDNSKPSAPSTIEPSGIKASGPERMDNPITPREAQAAYDPNYLEKKVITQQPTDERVSNEPVSGSSGSSQTESASGETQQIVMNPASSSVRYQPTPKQSTSSANITRETTVDITTAETSRRESVDVAVSDDESQMETEEATDGNSLTQEEKDLGITLDNSAPTDQERKQRQQMKKQKAVCYSSNETTPRSDGLSTHNEVLSPLAQPSTSNTDVGKESDDDKAKKDSQEDDKDNEGSSGLLRGANAMCLPEEHGEHFRSSTTHHSELFGSIIVDDEAEQESENWLEYFEEEYAENSLDWN</sequence>
<evidence type="ECO:0000256" key="1">
    <source>
        <dbReference type="SAM" id="MobiDB-lite"/>
    </source>
</evidence>
<feature type="region of interest" description="Disordered" evidence="1">
    <location>
        <begin position="100"/>
        <end position="442"/>
    </location>
</feature>
<name>G0NME1_CAEBE</name>
<feature type="compositionally biased region" description="Polar residues" evidence="1">
    <location>
        <begin position="262"/>
        <end position="298"/>
    </location>
</feature>